<proteinExistence type="predicted"/>
<protein>
    <submittedName>
        <fullName evidence="1">Uncharacterized protein</fullName>
    </submittedName>
</protein>
<gene>
    <name evidence="1" type="ORF">FPL45_14720</name>
</gene>
<accession>A0A9W5CCR7</accession>
<name>A0A9W5CCR7_LISMN</name>
<comment type="caution">
    <text evidence="1">The sequence shown here is derived from an EMBL/GenBank/DDBJ whole genome shotgun (WGS) entry which is preliminary data.</text>
</comment>
<dbReference type="EMBL" id="AAISWI010000019">
    <property type="protein sequence ID" value="ECH7212582.1"/>
    <property type="molecule type" value="Genomic_DNA"/>
</dbReference>
<organism evidence="1 2">
    <name type="scientific">Listeria monocytogenes</name>
    <dbReference type="NCBI Taxonomy" id="1639"/>
    <lineage>
        <taxon>Bacteria</taxon>
        <taxon>Bacillati</taxon>
        <taxon>Bacillota</taxon>
        <taxon>Bacilli</taxon>
        <taxon>Bacillales</taxon>
        <taxon>Listeriaceae</taxon>
        <taxon>Listeria</taxon>
    </lineage>
</organism>
<evidence type="ECO:0000313" key="2">
    <source>
        <dbReference type="Proteomes" id="UP000352246"/>
    </source>
</evidence>
<dbReference type="AlphaFoldDB" id="A0A9W5CCR7"/>
<evidence type="ECO:0000313" key="1">
    <source>
        <dbReference type="EMBL" id="ECH7212582.1"/>
    </source>
</evidence>
<dbReference type="RefSeq" id="WP_141040724.1">
    <property type="nucleotide sequence ID" value="NZ_JPAH01000001.1"/>
</dbReference>
<sequence>MMKRFLVICGNQAETKYEFEEFIQSKEKYVTSVNNNEFIVELGNEKYIFTDLGNLKSFSKLKFNGFAIGKLLSRRYSPGKIEMLLDFWRR</sequence>
<dbReference type="Proteomes" id="UP000352246">
    <property type="component" value="Unassembled WGS sequence"/>
</dbReference>
<reference evidence="1 2" key="1">
    <citation type="submission" date="2019-07" db="EMBL/GenBank/DDBJ databases">
        <authorList>
            <consortium name="GenomeTrakr: Next Generation Sequencing Network for Food Pathogen Tracability"/>
        </authorList>
    </citation>
    <scope>NUCLEOTIDE SEQUENCE [LARGE SCALE GENOMIC DNA]</scope>
    <source>
        <strain evidence="1 2">FDA00014472</strain>
    </source>
</reference>